<dbReference type="PANTHER" id="PTHR10491:SF4">
    <property type="entry name" value="METHIONINE ADENOSYLTRANSFERASE 2 SUBUNIT BETA"/>
    <property type="match status" value="1"/>
</dbReference>
<dbReference type="PANTHER" id="PTHR10491">
    <property type="entry name" value="DTDP-4-DEHYDRORHAMNOSE REDUCTASE"/>
    <property type="match status" value="1"/>
</dbReference>
<dbReference type="GO" id="GO:0005829">
    <property type="term" value="C:cytosol"/>
    <property type="evidence" value="ECO:0007669"/>
    <property type="project" value="TreeGrafter"/>
</dbReference>
<comment type="pathway">
    <text evidence="1 6">Carbohydrate biosynthesis; dTDP-L-rhamnose biosynthesis.</text>
</comment>
<comment type="function">
    <text evidence="6">Catalyzes the reduction of dTDP-6-deoxy-L-lyxo-4-hexulose to yield dTDP-L-rhamnose.</text>
</comment>
<evidence type="ECO:0000256" key="1">
    <source>
        <dbReference type="ARBA" id="ARBA00004781"/>
    </source>
</evidence>
<evidence type="ECO:0000256" key="6">
    <source>
        <dbReference type="RuleBase" id="RU364082"/>
    </source>
</evidence>
<dbReference type="EMBL" id="JAEPDI010000009">
    <property type="protein sequence ID" value="MCG7939628.1"/>
    <property type="molecule type" value="Genomic_DNA"/>
</dbReference>
<reference evidence="8" key="1">
    <citation type="journal article" date="2021" name="Proc. Natl. Acad. Sci. U.S.A.">
        <title>Global biogeography of chemosynthetic symbionts reveals both localized and globally distributed symbiont groups. .</title>
        <authorList>
            <person name="Osvatic J.T."/>
            <person name="Wilkins L.G.E."/>
            <person name="Leibrecht L."/>
            <person name="Leray M."/>
            <person name="Zauner S."/>
            <person name="Polzin J."/>
            <person name="Camacho Y."/>
            <person name="Gros O."/>
            <person name="van Gils J.A."/>
            <person name="Eisen J.A."/>
            <person name="Petersen J.M."/>
            <person name="Yuen B."/>
        </authorList>
    </citation>
    <scope>NUCLEOTIDE SEQUENCE</scope>
    <source>
        <strain evidence="8">MAGL173</strain>
    </source>
</reference>
<keyword evidence="6 8" id="KW-0560">Oxidoreductase</keyword>
<comment type="similarity">
    <text evidence="2 6">Belongs to the dTDP-4-dehydrorhamnose reductase family.</text>
</comment>
<dbReference type="Proteomes" id="UP000886687">
    <property type="component" value="Unassembled WGS sequence"/>
</dbReference>
<dbReference type="Gene3D" id="3.40.50.720">
    <property type="entry name" value="NAD(P)-binding Rossmann-like Domain"/>
    <property type="match status" value="1"/>
</dbReference>
<name>A0A9E4K5V8_9GAMM</name>
<evidence type="ECO:0000256" key="3">
    <source>
        <dbReference type="ARBA" id="ARBA00012929"/>
    </source>
</evidence>
<sequence length="301" mass="33335">MSTKHPKILLIGCDGQVGWELQRSLAVLADVTATSLCGSYGYALDLLDSDAINKAVAETEPDYIVNAAAHTAVDKAESEVELSKQLNAEAPAQLARLAAEHDAVFIHYSTDFVFDGQSERPYREEDPTAPLGVYGQTKLEGEQRILATEATAMVFRTSWVYGNHGHNFMKTMLRLFHEKDELKVVDDQIGAPTWSRMIAEVTAQVIGQLHSGVKHADELKGIYHLTSSGETSWYGFARQILELSGESCSLLPIATHKYPTPARRPAYSVLDNSKLSQMFRLSMPNWSSALKRCMEDERPTS</sequence>
<dbReference type="Gene3D" id="3.90.25.10">
    <property type="entry name" value="UDP-galactose 4-epimerase, domain 1"/>
    <property type="match status" value="1"/>
</dbReference>
<dbReference type="GO" id="GO:0019305">
    <property type="term" value="P:dTDP-rhamnose biosynthetic process"/>
    <property type="evidence" value="ECO:0007669"/>
    <property type="project" value="TreeGrafter"/>
</dbReference>
<dbReference type="Pfam" id="PF04321">
    <property type="entry name" value="RmlD_sub_bind"/>
    <property type="match status" value="1"/>
</dbReference>
<evidence type="ECO:0000256" key="4">
    <source>
        <dbReference type="ARBA" id="ARBA00017099"/>
    </source>
</evidence>
<dbReference type="InterPro" id="IPR036291">
    <property type="entry name" value="NAD(P)-bd_dom_sf"/>
</dbReference>
<dbReference type="NCBIfam" id="TIGR01214">
    <property type="entry name" value="rmlD"/>
    <property type="match status" value="1"/>
</dbReference>
<dbReference type="EC" id="1.1.1.133" evidence="3 6"/>
<keyword evidence="6" id="KW-0521">NADP</keyword>
<organism evidence="8 9">
    <name type="scientific">Candidatus Thiodiazotropha lotti</name>
    <dbReference type="NCBI Taxonomy" id="2792787"/>
    <lineage>
        <taxon>Bacteria</taxon>
        <taxon>Pseudomonadati</taxon>
        <taxon>Pseudomonadota</taxon>
        <taxon>Gammaproteobacteria</taxon>
        <taxon>Chromatiales</taxon>
        <taxon>Sedimenticolaceae</taxon>
        <taxon>Candidatus Thiodiazotropha</taxon>
    </lineage>
</organism>
<comment type="cofactor">
    <cofactor evidence="6">
        <name>Mg(2+)</name>
        <dbReference type="ChEBI" id="CHEBI:18420"/>
    </cofactor>
    <text evidence="6">Binds 1 Mg(2+) ion per monomer.</text>
</comment>
<comment type="caution">
    <text evidence="8">The sequence shown here is derived from an EMBL/GenBank/DDBJ whole genome shotgun (WGS) entry which is preliminary data.</text>
</comment>
<evidence type="ECO:0000313" key="8">
    <source>
        <dbReference type="EMBL" id="MCG7939628.1"/>
    </source>
</evidence>
<dbReference type="CDD" id="cd05254">
    <property type="entry name" value="dTDP_HR_like_SDR_e"/>
    <property type="match status" value="1"/>
</dbReference>
<gene>
    <name evidence="8" type="primary">rfbD</name>
    <name evidence="8" type="ORF">JAZ04_12355</name>
</gene>
<dbReference type="SUPFAM" id="SSF51735">
    <property type="entry name" value="NAD(P)-binding Rossmann-fold domains"/>
    <property type="match status" value="1"/>
</dbReference>
<feature type="domain" description="RmlD-like substrate binding" evidence="7">
    <location>
        <begin position="7"/>
        <end position="296"/>
    </location>
</feature>
<dbReference type="AlphaFoldDB" id="A0A9E4K5V8"/>
<comment type="catalytic activity">
    <reaction evidence="5 6">
        <text>dTDP-beta-L-rhamnose + NADP(+) = dTDP-4-dehydro-beta-L-rhamnose + NADPH + H(+)</text>
        <dbReference type="Rhea" id="RHEA:21796"/>
        <dbReference type="ChEBI" id="CHEBI:15378"/>
        <dbReference type="ChEBI" id="CHEBI:57510"/>
        <dbReference type="ChEBI" id="CHEBI:57783"/>
        <dbReference type="ChEBI" id="CHEBI:58349"/>
        <dbReference type="ChEBI" id="CHEBI:62830"/>
        <dbReference type="EC" id="1.1.1.133"/>
    </reaction>
</comment>
<evidence type="ECO:0000313" key="9">
    <source>
        <dbReference type="Proteomes" id="UP000886687"/>
    </source>
</evidence>
<dbReference type="GO" id="GO:0008831">
    <property type="term" value="F:dTDP-4-dehydrorhamnose reductase activity"/>
    <property type="evidence" value="ECO:0007669"/>
    <property type="project" value="UniProtKB-EC"/>
</dbReference>
<evidence type="ECO:0000256" key="5">
    <source>
        <dbReference type="ARBA" id="ARBA00048200"/>
    </source>
</evidence>
<proteinExistence type="inferred from homology"/>
<protein>
    <recommendedName>
        <fullName evidence="4 6">dTDP-4-dehydrorhamnose reductase</fullName>
        <ecNumber evidence="3 6">1.1.1.133</ecNumber>
    </recommendedName>
</protein>
<accession>A0A9E4K5V8</accession>
<dbReference type="InterPro" id="IPR005913">
    <property type="entry name" value="dTDP_dehydrorham_reduct"/>
</dbReference>
<dbReference type="InterPro" id="IPR029903">
    <property type="entry name" value="RmlD-like-bd"/>
</dbReference>
<evidence type="ECO:0000259" key="7">
    <source>
        <dbReference type="Pfam" id="PF04321"/>
    </source>
</evidence>
<evidence type="ECO:0000256" key="2">
    <source>
        <dbReference type="ARBA" id="ARBA00010944"/>
    </source>
</evidence>